<dbReference type="Proteomes" id="UP000270924">
    <property type="component" value="Unassembled WGS sequence"/>
</dbReference>
<dbReference type="OMA" id="FGRDLCI"/>
<organism evidence="2 3">
    <name type="scientific">Wuchereria bancrofti</name>
    <dbReference type="NCBI Taxonomy" id="6293"/>
    <lineage>
        <taxon>Eukaryota</taxon>
        <taxon>Metazoa</taxon>
        <taxon>Ecdysozoa</taxon>
        <taxon>Nematoda</taxon>
        <taxon>Chromadorea</taxon>
        <taxon>Rhabditida</taxon>
        <taxon>Spirurina</taxon>
        <taxon>Spiruromorpha</taxon>
        <taxon>Filarioidea</taxon>
        <taxon>Onchocercidae</taxon>
        <taxon>Wuchereria</taxon>
    </lineage>
</organism>
<dbReference type="EMBL" id="UYWW01003033">
    <property type="protein sequence ID" value="VDM12394.1"/>
    <property type="molecule type" value="Genomic_DNA"/>
</dbReference>
<proteinExistence type="predicted"/>
<feature type="compositionally biased region" description="Basic and acidic residues" evidence="1">
    <location>
        <begin position="30"/>
        <end position="39"/>
    </location>
</feature>
<keyword evidence="3" id="KW-1185">Reference proteome</keyword>
<evidence type="ECO:0000256" key="1">
    <source>
        <dbReference type="SAM" id="MobiDB-lite"/>
    </source>
</evidence>
<feature type="region of interest" description="Disordered" evidence="1">
    <location>
        <begin position="1"/>
        <end position="61"/>
    </location>
</feature>
<sequence length="79" mass="8715">MGDSRNDVNSNNSSVFGRDLCITTSDSDGSPERFDKRESGGISSGGCGRSSCLKRRHSRNPQRNQVSTFFVFVDCCMKE</sequence>
<evidence type="ECO:0000313" key="3">
    <source>
        <dbReference type="Proteomes" id="UP000270924"/>
    </source>
</evidence>
<dbReference type="AlphaFoldDB" id="A0A3P7E7W0"/>
<reference evidence="2 3" key="1">
    <citation type="submission" date="2018-11" db="EMBL/GenBank/DDBJ databases">
        <authorList>
            <consortium name="Pathogen Informatics"/>
        </authorList>
    </citation>
    <scope>NUCLEOTIDE SEQUENCE [LARGE SCALE GENOMIC DNA]</scope>
</reference>
<protein>
    <submittedName>
        <fullName evidence="2">Uncharacterized protein</fullName>
    </submittedName>
</protein>
<gene>
    <name evidence="2" type="ORF">WBA_LOCUS5780</name>
</gene>
<name>A0A3P7E7W0_WUCBA</name>
<dbReference type="InParanoid" id="A0A3P7E7W0"/>
<evidence type="ECO:0000313" key="2">
    <source>
        <dbReference type="EMBL" id="VDM12394.1"/>
    </source>
</evidence>
<accession>A0A3P7E7W0</accession>